<evidence type="ECO:0008006" key="16">
    <source>
        <dbReference type="Google" id="ProtNLM"/>
    </source>
</evidence>
<dbReference type="GO" id="GO:0030639">
    <property type="term" value="P:polyketide biosynthetic process"/>
    <property type="evidence" value="ECO:0007669"/>
    <property type="project" value="UniProtKB-ARBA"/>
</dbReference>
<keyword evidence="8" id="KW-0012">Acyltransferase</keyword>
<dbReference type="EMBL" id="JAUEPO010000004">
    <property type="protein sequence ID" value="KAK3324348.1"/>
    <property type="molecule type" value="Genomic_DNA"/>
</dbReference>
<dbReference type="Pfam" id="PF14765">
    <property type="entry name" value="PS-DH"/>
    <property type="match status" value="1"/>
</dbReference>
<dbReference type="Gene3D" id="3.40.47.10">
    <property type="match status" value="1"/>
</dbReference>
<dbReference type="Pfam" id="PF00698">
    <property type="entry name" value="Acyl_transf_1"/>
    <property type="match status" value="1"/>
</dbReference>
<evidence type="ECO:0000259" key="11">
    <source>
        <dbReference type="PROSITE" id="PS50075"/>
    </source>
</evidence>
<dbReference type="Pfam" id="PF02801">
    <property type="entry name" value="Ketoacyl-synt_C"/>
    <property type="match status" value="1"/>
</dbReference>
<dbReference type="InterPro" id="IPR014043">
    <property type="entry name" value="Acyl_transferase_dom"/>
</dbReference>
<dbReference type="SUPFAM" id="SSF51735">
    <property type="entry name" value="NAD(P)-binding Rossmann-fold domains"/>
    <property type="match status" value="2"/>
</dbReference>
<dbReference type="Pfam" id="PF08242">
    <property type="entry name" value="Methyltransf_12"/>
    <property type="match status" value="1"/>
</dbReference>
<dbReference type="InterPro" id="IPR016039">
    <property type="entry name" value="Thiolase-like"/>
</dbReference>
<dbReference type="GO" id="GO:0006633">
    <property type="term" value="P:fatty acid biosynthetic process"/>
    <property type="evidence" value="ECO:0007669"/>
    <property type="project" value="TreeGrafter"/>
</dbReference>
<dbReference type="InterPro" id="IPR020807">
    <property type="entry name" value="PKS_DH"/>
</dbReference>
<dbReference type="Pfam" id="PF08240">
    <property type="entry name" value="ADH_N"/>
    <property type="match status" value="1"/>
</dbReference>
<keyword evidence="6" id="KW-0560">Oxidoreductase</keyword>
<evidence type="ECO:0000256" key="6">
    <source>
        <dbReference type="ARBA" id="ARBA00023002"/>
    </source>
</evidence>
<dbReference type="FunFam" id="3.40.50.720:FF:000209">
    <property type="entry name" value="Polyketide synthase Pks12"/>
    <property type="match status" value="1"/>
</dbReference>
<dbReference type="InterPro" id="IPR049552">
    <property type="entry name" value="PKS_DH_N"/>
</dbReference>
<dbReference type="Pfam" id="PF13602">
    <property type="entry name" value="ADH_zinc_N_2"/>
    <property type="match status" value="1"/>
</dbReference>
<dbReference type="InterPro" id="IPR009081">
    <property type="entry name" value="PP-bd_ACP"/>
</dbReference>
<feature type="active site" description="Proton donor; for dehydratase activity" evidence="9">
    <location>
        <position position="1068"/>
    </location>
</feature>
<dbReference type="CDD" id="cd02440">
    <property type="entry name" value="AdoMet_MTases"/>
    <property type="match status" value="1"/>
</dbReference>
<evidence type="ECO:0000259" key="13">
    <source>
        <dbReference type="PROSITE" id="PS52019"/>
    </source>
</evidence>
<dbReference type="InterPro" id="IPR049900">
    <property type="entry name" value="PKS_mFAS_DH"/>
</dbReference>
<dbReference type="Pfam" id="PF23114">
    <property type="entry name" value="NAD-bd_HRPKS_sdrA"/>
    <property type="match status" value="1"/>
</dbReference>
<dbReference type="Pfam" id="PF21089">
    <property type="entry name" value="PKS_DH_N"/>
    <property type="match status" value="1"/>
</dbReference>
<keyword evidence="5" id="KW-0521">NADP</keyword>
<dbReference type="InterPro" id="IPR006162">
    <property type="entry name" value="Ppantetheine_attach_site"/>
</dbReference>
<dbReference type="InterPro" id="IPR014030">
    <property type="entry name" value="Ketoacyl_synth_N"/>
</dbReference>
<keyword evidence="4" id="KW-0808">Transferase</keyword>
<dbReference type="Gene3D" id="3.40.50.150">
    <property type="entry name" value="Vaccinia Virus protein VP39"/>
    <property type="match status" value="1"/>
</dbReference>
<dbReference type="Pfam" id="PF00550">
    <property type="entry name" value="PP-binding"/>
    <property type="match status" value="1"/>
</dbReference>
<sequence>MSMRLPGGISSADQFWDFLVNKRDARAPIPPERYATHGPQGKHSKDAAGEFTIESKPHWRTHGYMLDHVDLAAFDASLFSMTRSELARADPQQRLLLELTRECFENAGETNWRGKDIGVYVGSFGEDWSDLQAQDHQDNNLYKVTGAGDFVLSNRISYEYDLKGPSMTIRTACSASLYGLHLACQALQNGDISSALVGGTNLNINPTKTETMFSAGVLSQDASSKSFDASANGYARGEAVNMVFVKRLDDALRDGNPIRAIIRGTCANGDGKTAGLTKPSTEAHEALIRSCYRDAGLDHEFGSTALFECHATGTASGDPIEATAVANVFGEHGGVYIGSVKPNMGHSEGASGLTSLIKCILALENRVIPPNIKFDKPNPKSKSRLYETNQGYLLNDTQRPPVPFDQGRLQVPTDSLPWPADRKERASVNSFGVGGANAHPEALDHVAYGLGMRREHLPYRTFAVANGTTTDKLDFSPPTKVPLVTPEVVFVFTGQGAQWATMGADLILEYPSVVHDLALMDETLSALGPDLAPDWSLAGELAKPKETSRVHEVEFSQPLCAAIQIVIVNLLRDWGVSPAAVIGHSSGEIGAAYASGALDMQEAIICAYLRGRVTKQQTTRAGAMAAVGLGSEDIQSLLVDGVVVACENSPSSITLSGDAEKVDLVLQSLQNDHPEVFARRLQISTAYHCHHMKELGPLYETLLSPYISSKAPLIPFFSTVTNEMIYDKGSLDAQYWRSNLESPVLFSTGVRALLEYQGANNVLVEIGPHSALSGYVRQILKDFGAESASYLPTLIRQSDGSKALLTTAGHLFAQGLKIRFDAINPAGRVLTDLPSYPWNRDAKYWHENRISREFRATEFPHHELLGSRIVQVSQTEPSWRNLLQTDKVSWCRDHKLGRDVVFPATGYLSMAGEAMRQLSGAEAVSMRQVTVAAALILNSDTTETLLSMSPHKVTTALDSQWYEFSISSYNETSASWTRHCFGQVKAADSSPPKLGKPIDKLPRKVDTEKWYKTLQNAGMNYGPHFRDLDGISAHPAHNTAVARLRLSASTDNDTEHDPFYYFHPTASDACLQLFTVAMARGQARNFHTMAVPTYIEEAYFRNPGCTAGQVAVEATVSSTENGGFLASCVAVNSVSEDTVLRLDGVKVTPLDDGSDQSVQDPHAGARMHWKPDFDFQDLSQLLVSTRNPVEAFHPLQNLVLLCCIDAEHRLAGIKTPIEHLSKFGSWIKAHVSEAKLNGYAHLSNAEVKELSDLSSSQRVERMAAYHELSKETEYATIGDMIWRVHSAMEGIFRSDTDALEILHRDDGLTKLYNLVNNAWDYGPFLRLLSHRSPRLRILEIGAGTGGTTDMVLAGLASFESYTSTDISAGFFPAARERFRHVQGIQFKTLDISRDPLEQDFAPGSFDLIVAANVLHATPRLQETLANVRKLLRPEGMLLLQELGSTQTKWFNFIMASSIPRSRGPLSGWWLGDADGRSQEPYVSAERWALDLSAAGFSSASVKAIHDGATEPFQVVSTIIASPKVDWKPDHHIEILSAQPNGPLANCIANALRARGLRVDIVTLADKPTKGVISLLDLEGAPTLEHITADKFRDLKAFLSALTSSGILWLTKACQIQCREPQYAPILGLMRTLRNELGMPIATLELDEWTSTTAIDAIHKVYQKVQRTHSAEPDERADPDSEFAYSRGNVYLPRYHGMSVTDELATAAAGSARKMRKRLEVGKKGILNSLQWVERPEPSPEGHEITIEVKAVGMNFKDTLIAMAMVKNDEKAGDGFGLDCSGVVRTVGPDVTDVKVGDRVMAVGDDAYATVTKSVAYHKIPDELSFEEAAGMPAVYSTAIYSLVDLARLEKDQTVLIHSACGGVGIAALNVCRMVGVGVENIFATVGNEEKVQFLVDNFGIPRGHIFNSRDASFRPALMLETAGRGVDVVLNSLSGELLHASWECVAEFGCMIELGKRDFIDRGRLQMSIFEQNRAFFGVDVGGIKNKNPRKSRDILRRCIDYYKAGSIQPIRPIQLLDVADMPSAIRTMQKGQHIGKLVVQMPDDDSALDATPARDVGFSLRSGASYLLAGGLGGLGRSIATWMAEHGAKNLVFISRGDGKRPDDVALIQELEAMGCTVQIVSGSTSEMEDVRRATKEARLPIAGVIQLSMVLKDNMFADMPFEDWNAATAPKVEGTWNLHKALADQPLDFFILCSSFGGIVGQQGQSNYAAANTFLDAFVQFRRSQGLPAWSIDLGVVDDVGYVSERKDLLDRMKNTHHYTLREQDVLDGIELAIKESSLATPPQDPSSRNSEIDDATFVSSQQITLGLRTILPLSDKNNRATWKRDPRFSSMATSAAGVETNSPANGRSSTGSDDKDTQLKSFLASIEASPHILADDASVTALAHHIGTALGGFMMKAEELDPTAAFATLGIDSLVAIEMRNWARQRLGVDVSVLEVMRAGNILTLAELGAKKLMVKFGVHGAGREGGGDA</sequence>
<dbReference type="InterPro" id="IPR013968">
    <property type="entry name" value="PKS_KR"/>
</dbReference>
<dbReference type="SMART" id="SM00823">
    <property type="entry name" value="PKS_PP"/>
    <property type="match status" value="1"/>
</dbReference>
<keyword evidence="3" id="KW-0489">Methyltransferase</keyword>
<dbReference type="Gene3D" id="3.40.50.720">
    <property type="entry name" value="NAD(P)-binding Rossmann-like Domain"/>
    <property type="match status" value="2"/>
</dbReference>
<proteinExistence type="predicted"/>
<dbReference type="InterPro" id="IPR020843">
    <property type="entry name" value="ER"/>
</dbReference>
<evidence type="ECO:0000256" key="1">
    <source>
        <dbReference type="ARBA" id="ARBA00022450"/>
    </source>
</evidence>
<dbReference type="GO" id="GO:0032259">
    <property type="term" value="P:methylation"/>
    <property type="evidence" value="ECO:0007669"/>
    <property type="project" value="UniProtKB-KW"/>
</dbReference>
<dbReference type="InterPro" id="IPR013217">
    <property type="entry name" value="Methyltransf_12"/>
</dbReference>
<dbReference type="InterPro" id="IPR020806">
    <property type="entry name" value="PKS_PP-bd"/>
</dbReference>
<reference evidence="14" key="2">
    <citation type="submission" date="2023-06" db="EMBL/GenBank/DDBJ databases">
        <authorList>
            <consortium name="Lawrence Berkeley National Laboratory"/>
            <person name="Haridas S."/>
            <person name="Hensen N."/>
            <person name="Bonometti L."/>
            <person name="Westerberg I."/>
            <person name="Brannstrom I.O."/>
            <person name="Guillou S."/>
            <person name="Cros-Aarteil S."/>
            <person name="Calhoun S."/>
            <person name="Kuo A."/>
            <person name="Mondo S."/>
            <person name="Pangilinan J."/>
            <person name="Riley R."/>
            <person name="Labutti K."/>
            <person name="Andreopoulos B."/>
            <person name="Lipzen A."/>
            <person name="Chen C."/>
            <person name="Yanf M."/>
            <person name="Daum C."/>
            <person name="Ng V."/>
            <person name="Clum A."/>
            <person name="Steindorff A."/>
            <person name="Ohm R."/>
            <person name="Martin F."/>
            <person name="Silar P."/>
            <person name="Natvig D."/>
            <person name="Lalanne C."/>
            <person name="Gautier V."/>
            <person name="Ament-Velasquez S.L."/>
            <person name="Kruys A."/>
            <person name="Hutchinson M.I."/>
            <person name="Powell A.J."/>
            <person name="Barry K."/>
            <person name="Miller A.N."/>
            <person name="Grigoriev I.V."/>
            <person name="Debuchy R."/>
            <person name="Gladieux P."/>
            <person name="Thoren M.H."/>
            <person name="Johannesson H."/>
        </authorList>
    </citation>
    <scope>NUCLEOTIDE SEQUENCE</scope>
    <source>
        <strain evidence="14">SMH4131-1</strain>
    </source>
</reference>
<feature type="region of interest" description="Disordered" evidence="10">
    <location>
        <begin position="2335"/>
        <end position="2359"/>
    </location>
</feature>
<dbReference type="SUPFAM" id="SSF53335">
    <property type="entry name" value="S-adenosyl-L-methionine-dependent methyltransferases"/>
    <property type="match status" value="1"/>
</dbReference>
<dbReference type="SUPFAM" id="SSF53901">
    <property type="entry name" value="Thiolase-like"/>
    <property type="match status" value="1"/>
</dbReference>
<dbReference type="InterPro" id="IPR020841">
    <property type="entry name" value="PKS_Beta-ketoAc_synthase_dom"/>
</dbReference>
<evidence type="ECO:0000256" key="5">
    <source>
        <dbReference type="ARBA" id="ARBA00022857"/>
    </source>
</evidence>
<dbReference type="InterPro" id="IPR042104">
    <property type="entry name" value="PKS_dehydratase_sf"/>
</dbReference>
<dbReference type="SUPFAM" id="SSF47336">
    <property type="entry name" value="ACP-like"/>
    <property type="match status" value="1"/>
</dbReference>
<dbReference type="GO" id="GO:0004312">
    <property type="term" value="F:fatty acid synthase activity"/>
    <property type="evidence" value="ECO:0007669"/>
    <property type="project" value="TreeGrafter"/>
</dbReference>
<dbReference type="InterPro" id="IPR014031">
    <property type="entry name" value="Ketoacyl_synth_C"/>
</dbReference>
<evidence type="ECO:0000256" key="9">
    <source>
        <dbReference type="PROSITE-ProRule" id="PRU01363"/>
    </source>
</evidence>
<comment type="caution">
    <text evidence="14">The sequence shown here is derived from an EMBL/GenBank/DDBJ whole genome shotgun (WGS) entry which is preliminary data.</text>
</comment>
<dbReference type="SMART" id="SM00827">
    <property type="entry name" value="PKS_AT"/>
    <property type="match status" value="1"/>
</dbReference>
<keyword evidence="1" id="KW-0596">Phosphopantetheine</keyword>
<dbReference type="InterPro" id="IPR036736">
    <property type="entry name" value="ACP-like_sf"/>
</dbReference>
<dbReference type="SMART" id="SM00825">
    <property type="entry name" value="PKS_KS"/>
    <property type="match status" value="1"/>
</dbReference>
<feature type="domain" description="PKS/mFAS DH" evidence="13">
    <location>
        <begin position="862"/>
        <end position="1156"/>
    </location>
</feature>
<evidence type="ECO:0000313" key="14">
    <source>
        <dbReference type="EMBL" id="KAK3324348.1"/>
    </source>
</evidence>
<dbReference type="Proteomes" id="UP001286456">
    <property type="component" value="Unassembled WGS sequence"/>
</dbReference>
<dbReference type="SUPFAM" id="SSF50129">
    <property type="entry name" value="GroES-like"/>
    <property type="match status" value="1"/>
</dbReference>
<accession>A0AAE0MAA7</accession>
<keyword evidence="7" id="KW-0511">Multifunctional enzyme</keyword>
<dbReference type="PANTHER" id="PTHR43775:SF49">
    <property type="entry name" value="SYNTHASE, PUTATIVE (JCVI)-RELATED"/>
    <property type="match status" value="1"/>
</dbReference>
<dbReference type="SUPFAM" id="SSF52151">
    <property type="entry name" value="FabD/lysophospholipase-like"/>
    <property type="match status" value="1"/>
</dbReference>
<dbReference type="InterPro" id="IPR050091">
    <property type="entry name" value="PKS_NRPS_Biosynth_Enz"/>
</dbReference>
<dbReference type="Gene3D" id="3.40.366.10">
    <property type="entry name" value="Malonyl-Coenzyme A Acyl Carrier Protein, domain 2"/>
    <property type="match status" value="1"/>
</dbReference>
<dbReference type="PROSITE" id="PS52019">
    <property type="entry name" value="PKS_MFAS_DH"/>
    <property type="match status" value="1"/>
</dbReference>
<feature type="compositionally biased region" description="Polar residues" evidence="10">
    <location>
        <begin position="2342"/>
        <end position="2354"/>
    </location>
</feature>
<feature type="active site" description="Proton acceptor; for dehydratase activity" evidence="9">
    <location>
        <position position="894"/>
    </location>
</feature>
<gene>
    <name evidence="14" type="ORF">B0T19DRAFT_464372</name>
</gene>
<dbReference type="CDD" id="cd00833">
    <property type="entry name" value="PKS"/>
    <property type="match status" value="1"/>
</dbReference>
<dbReference type="CDD" id="cd05195">
    <property type="entry name" value="enoyl_red"/>
    <property type="match status" value="1"/>
</dbReference>
<dbReference type="InterPro" id="IPR011032">
    <property type="entry name" value="GroES-like_sf"/>
</dbReference>
<evidence type="ECO:0000313" key="15">
    <source>
        <dbReference type="Proteomes" id="UP001286456"/>
    </source>
</evidence>
<dbReference type="GO" id="GO:0031177">
    <property type="term" value="F:phosphopantetheine binding"/>
    <property type="evidence" value="ECO:0007669"/>
    <property type="project" value="InterPro"/>
</dbReference>
<keyword evidence="2" id="KW-0597">Phosphoprotein</keyword>
<dbReference type="GO" id="GO:0008168">
    <property type="term" value="F:methyltransferase activity"/>
    <property type="evidence" value="ECO:0007669"/>
    <property type="project" value="UniProtKB-KW"/>
</dbReference>
<reference evidence="14" key="1">
    <citation type="journal article" date="2023" name="Mol. Phylogenet. Evol.">
        <title>Genome-scale phylogeny and comparative genomics of the fungal order Sordariales.</title>
        <authorList>
            <person name="Hensen N."/>
            <person name="Bonometti L."/>
            <person name="Westerberg I."/>
            <person name="Brannstrom I.O."/>
            <person name="Guillou S."/>
            <person name="Cros-Aarteil S."/>
            <person name="Calhoun S."/>
            <person name="Haridas S."/>
            <person name="Kuo A."/>
            <person name="Mondo S."/>
            <person name="Pangilinan J."/>
            <person name="Riley R."/>
            <person name="LaButti K."/>
            <person name="Andreopoulos B."/>
            <person name="Lipzen A."/>
            <person name="Chen C."/>
            <person name="Yan M."/>
            <person name="Daum C."/>
            <person name="Ng V."/>
            <person name="Clum A."/>
            <person name="Steindorff A."/>
            <person name="Ohm R.A."/>
            <person name="Martin F."/>
            <person name="Silar P."/>
            <person name="Natvig D.O."/>
            <person name="Lalanne C."/>
            <person name="Gautier V."/>
            <person name="Ament-Velasquez S.L."/>
            <person name="Kruys A."/>
            <person name="Hutchinson M.I."/>
            <person name="Powell A.J."/>
            <person name="Barry K."/>
            <person name="Miller A.N."/>
            <person name="Grigoriev I.V."/>
            <person name="Debuchy R."/>
            <person name="Gladieux P."/>
            <person name="Hiltunen Thoren M."/>
            <person name="Johannesson H."/>
        </authorList>
    </citation>
    <scope>NUCLEOTIDE SEQUENCE</scope>
    <source>
        <strain evidence="14">SMH4131-1</strain>
    </source>
</reference>
<dbReference type="Gene3D" id="1.10.1200.10">
    <property type="entry name" value="ACP-like"/>
    <property type="match status" value="1"/>
</dbReference>
<dbReference type="InterPro" id="IPR001227">
    <property type="entry name" value="Ac_transferase_dom_sf"/>
</dbReference>
<dbReference type="Pfam" id="PF08659">
    <property type="entry name" value="KR"/>
    <property type="match status" value="1"/>
</dbReference>
<feature type="domain" description="Ketosynthase family 3 (KS3)" evidence="12">
    <location>
        <begin position="1"/>
        <end position="444"/>
    </location>
</feature>
<evidence type="ECO:0000256" key="7">
    <source>
        <dbReference type="ARBA" id="ARBA00023268"/>
    </source>
</evidence>
<dbReference type="InterPro" id="IPR036291">
    <property type="entry name" value="NAD(P)-bd_dom_sf"/>
</dbReference>
<evidence type="ECO:0000256" key="2">
    <source>
        <dbReference type="ARBA" id="ARBA00022553"/>
    </source>
</evidence>
<dbReference type="InterPro" id="IPR013154">
    <property type="entry name" value="ADH-like_N"/>
</dbReference>
<feature type="region of interest" description="C-terminal hotdog fold" evidence="9">
    <location>
        <begin position="1002"/>
        <end position="1156"/>
    </location>
</feature>
<dbReference type="SMART" id="SM00826">
    <property type="entry name" value="PKS_DH"/>
    <property type="match status" value="1"/>
</dbReference>
<dbReference type="InterPro" id="IPR016036">
    <property type="entry name" value="Malonyl_transacylase_ACP-bd"/>
</dbReference>
<dbReference type="GO" id="GO:1901336">
    <property type="term" value="P:lactone biosynthetic process"/>
    <property type="evidence" value="ECO:0007669"/>
    <property type="project" value="UniProtKB-ARBA"/>
</dbReference>
<keyword evidence="15" id="KW-1185">Reference proteome</keyword>
<dbReference type="Gene3D" id="3.90.180.10">
    <property type="entry name" value="Medium-chain alcohol dehydrogenases, catalytic domain"/>
    <property type="match status" value="1"/>
</dbReference>
<dbReference type="SMART" id="SM00822">
    <property type="entry name" value="PKS_KR"/>
    <property type="match status" value="1"/>
</dbReference>
<dbReference type="SUPFAM" id="SSF55048">
    <property type="entry name" value="Probable ACP-binding domain of malonyl-CoA ACP transacylase"/>
    <property type="match status" value="1"/>
</dbReference>
<evidence type="ECO:0000256" key="8">
    <source>
        <dbReference type="ARBA" id="ARBA00023315"/>
    </source>
</evidence>
<dbReference type="PROSITE" id="PS50075">
    <property type="entry name" value="CARRIER"/>
    <property type="match status" value="1"/>
</dbReference>
<organism evidence="14 15">
    <name type="scientific">Cercophora scortea</name>
    <dbReference type="NCBI Taxonomy" id="314031"/>
    <lineage>
        <taxon>Eukaryota</taxon>
        <taxon>Fungi</taxon>
        <taxon>Dikarya</taxon>
        <taxon>Ascomycota</taxon>
        <taxon>Pezizomycotina</taxon>
        <taxon>Sordariomycetes</taxon>
        <taxon>Sordariomycetidae</taxon>
        <taxon>Sordariales</taxon>
        <taxon>Lasiosphaeriaceae</taxon>
        <taxon>Cercophora</taxon>
    </lineage>
</organism>
<protein>
    <recommendedName>
        <fullName evidence="16">Polyketide synthase</fullName>
    </recommendedName>
</protein>
<dbReference type="PROSITE" id="PS52004">
    <property type="entry name" value="KS3_2"/>
    <property type="match status" value="1"/>
</dbReference>
<dbReference type="InterPro" id="IPR057326">
    <property type="entry name" value="KR_dom"/>
</dbReference>
<evidence type="ECO:0000256" key="3">
    <source>
        <dbReference type="ARBA" id="ARBA00022603"/>
    </source>
</evidence>
<dbReference type="PANTHER" id="PTHR43775">
    <property type="entry name" value="FATTY ACID SYNTHASE"/>
    <property type="match status" value="1"/>
</dbReference>
<feature type="region of interest" description="N-terminal hotdog fold" evidence="9">
    <location>
        <begin position="862"/>
        <end position="991"/>
    </location>
</feature>
<dbReference type="SMART" id="SM00829">
    <property type="entry name" value="PKS_ER"/>
    <property type="match status" value="1"/>
</dbReference>
<dbReference type="Gene3D" id="3.10.129.110">
    <property type="entry name" value="Polyketide synthase dehydratase"/>
    <property type="match status" value="1"/>
</dbReference>
<dbReference type="InterPro" id="IPR016035">
    <property type="entry name" value="Acyl_Trfase/lysoPLipase"/>
</dbReference>
<dbReference type="InterPro" id="IPR029063">
    <property type="entry name" value="SAM-dependent_MTases_sf"/>
</dbReference>
<dbReference type="InterPro" id="IPR056501">
    <property type="entry name" value="NAD-bd_HRPKS_sdrA"/>
</dbReference>
<feature type="domain" description="Carrier" evidence="11">
    <location>
        <begin position="2379"/>
        <end position="2456"/>
    </location>
</feature>
<evidence type="ECO:0000256" key="4">
    <source>
        <dbReference type="ARBA" id="ARBA00022679"/>
    </source>
</evidence>
<dbReference type="Pfam" id="PF00109">
    <property type="entry name" value="ketoacyl-synt"/>
    <property type="match status" value="1"/>
</dbReference>
<dbReference type="InterPro" id="IPR032821">
    <property type="entry name" value="PKS_assoc"/>
</dbReference>
<name>A0AAE0MAA7_9PEZI</name>
<dbReference type="PROSITE" id="PS00012">
    <property type="entry name" value="PHOSPHOPANTETHEINE"/>
    <property type="match status" value="1"/>
</dbReference>
<evidence type="ECO:0000259" key="12">
    <source>
        <dbReference type="PROSITE" id="PS52004"/>
    </source>
</evidence>
<dbReference type="InterPro" id="IPR049551">
    <property type="entry name" value="PKS_DH_C"/>
</dbReference>
<dbReference type="GO" id="GO:0016491">
    <property type="term" value="F:oxidoreductase activity"/>
    <property type="evidence" value="ECO:0007669"/>
    <property type="project" value="UniProtKB-KW"/>
</dbReference>
<dbReference type="Pfam" id="PF16197">
    <property type="entry name" value="KAsynt_C_assoc"/>
    <property type="match status" value="1"/>
</dbReference>
<evidence type="ECO:0000256" key="10">
    <source>
        <dbReference type="SAM" id="MobiDB-lite"/>
    </source>
</evidence>